<keyword evidence="12" id="KW-1185">Reference proteome</keyword>
<keyword evidence="8 9" id="KW-0472">Membrane</keyword>
<keyword evidence="6" id="KW-0067">ATP-binding</keyword>
<evidence type="ECO:0000256" key="8">
    <source>
        <dbReference type="ARBA" id="ARBA00023136"/>
    </source>
</evidence>
<dbReference type="InterPro" id="IPR056264">
    <property type="entry name" value="R2_ABCA1-4-like"/>
</dbReference>
<feature type="domain" description="ABC transporter" evidence="10">
    <location>
        <begin position="1427"/>
        <end position="1662"/>
    </location>
</feature>
<dbReference type="GO" id="GO:0016020">
    <property type="term" value="C:membrane"/>
    <property type="evidence" value="ECO:0007669"/>
    <property type="project" value="UniProtKB-SubCell"/>
</dbReference>
<accession>W5MCE2</accession>
<dbReference type="CDD" id="cd03263">
    <property type="entry name" value="ABC_subfamily_A"/>
    <property type="match status" value="2"/>
</dbReference>
<keyword evidence="7 9" id="KW-1133">Transmembrane helix</keyword>
<evidence type="ECO:0000256" key="6">
    <source>
        <dbReference type="ARBA" id="ARBA00022840"/>
    </source>
</evidence>
<feature type="transmembrane region" description="Helical" evidence="9">
    <location>
        <begin position="1364"/>
        <end position="1385"/>
    </location>
</feature>
<dbReference type="InterPro" id="IPR003439">
    <property type="entry name" value="ABC_transporter-like_ATP-bd"/>
</dbReference>
<dbReference type="FunFam" id="3.40.50.300:FF:001253">
    <property type="entry name" value="ATP-binding cassette protein subfamily A, member 10"/>
    <property type="match status" value="1"/>
</dbReference>
<dbReference type="EMBL" id="AHAT01022022">
    <property type="status" value="NOT_ANNOTATED_CDS"/>
    <property type="molecule type" value="Genomic_DNA"/>
</dbReference>
<dbReference type="Proteomes" id="UP000018468">
    <property type="component" value="Linkage group LG11"/>
</dbReference>
<dbReference type="GO" id="GO:0140359">
    <property type="term" value="F:ABC-type transporter activity"/>
    <property type="evidence" value="ECO:0007669"/>
    <property type="project" value="InterPro"/>
</dbReference>
<keyword evidence="4 9" id="KW-0812">Transmembrane</keyword>
<dbReference type="EMBL" id="AHAT01022019">
    <property type="status" value="NOT_ANNOTATED_CDS"/>
    <property type="molecule type" value="Genomic_DNA"/>
</dbReference>
<feature type="domain" description="ABC transporter" evidence="10">
    <location>
        <begin position="361"/>
        <end position="595"/>
    </location>
</feature>
<evidence type="ECO:0000256" key="9">
    <source>
        <dbReference type="SAM" id="Phobius"/>
    </source>
</evidence>
<dbReference type="EMBL" id="AHAT01022021">
    <property type="status" value="NOT_ANNOTATED_CDS"/>
    <property type="molecule type" value="Genomic_DNA"/>
</dbReference>
<dbReference type="InterPro" id="IPR027417">
    <property type="entry name" value="P-loop_NTPase"/>
</dbReference>
<feature type="transmembrane region" description="Helical" evidence="9">
    <location>
        <begin position="1318"/>
        <end position="1336"/>
    </location>
</feature>
<dbReference type="Pfam" id="PF00005">
    <property type="entry name" value="ABC_tran"/>
    <property type="match status" value="2"/>
</dbReference>
<dbReference type="InterPro" id="IPR013525">
    <property type="entry name" value="ABC2_TM"/>
</dbReference>
<dbReference type="GO" id="GO:0042626">
    <property type="term" value="F:ATPase-coupled transmembrane transporter activity"/>
    <property type="evidence" value="ECO:0000318"/>
    <property type="project" value="GO_Central"/>
</dbReference>
<dbReference type="InParanoid" id="W5MCE2"/>
<reference evidence="11" key="3">
    <citation type="submission" date="2025-09" db="UniProtKB">
        <authorList>
            <consortium name="Ensembl"/>
        </authorList>
    </citation>
    <scope>IDENTIFICATION</scope>
</reference>
<dbReference type="OMA" id="YESHITA"/>
<dbReference type="GO" id="GO:0005319">
    <property type="term" value="F:lipid transporter activity"/>
    <property type="evidence" value="ECO:0000318"/>
    <property type="project" value="GO_Central"/>
</dbReference>
<dbReference type="Pfam" id="PF12698">
    <property type="entry name" value="ABC2_membrane_3"/>
    <property type="match status" value="2"/>
</dbReference>
<reference evidence="12" key="1">
    <citation type="submission" date="2011-12" db="EMBL/GenBank/DDBJ databases">
        <title>The Draft Genome of Lepisosteus oculatus.</title>
        <authorList>
            <consortium name="The Broad Institute Genome Assembly &amp; Analysis Group"/>
            <consortium name="Computational R&amp;D Group"/>
            <consortium name="and Sequencing Platform"/>
            <person name="Di Palma F."/>
            <person name="Alfoldi J."/>
            <person name="Johnson J."/>
            <person name="Berlin A."/>
            <person name="Gnerre S."/>
            <person name="Jaffe D."/>
            <person name="MacCallum I."/>
            <person name="Young S."/>
            <person name="Walker B.J."/>
            <person name="Lander E.S."/>
            <person name="Lindblad-Toh K."/>
        </authorList>
    </citation>
    <scope>NUCLEOTIDE SEQUENCE [LARGE SCALE GENOMIC DNA]</scope>
</reference>
<dbReference type="GO" id="GO:0006869">
    <property type="term" value="P:lipid transport"/>
    <property type="evidence" value="ECO:0000318"/>
    <property type="project" value="GO_Central"/>
</dbReference>
<reference evidence="11" key="2">
    <citation type="submission" date="2025-08" db="UniProtKB">
        <authorList>
            <consortium name="Ensembl"/>
        </authorList>
    </citation>
    <scope>IDENTIFICATION</scope>
</reference>
<dbReference type="PANTHER" id="PTHR19229:SF113">
    <property type="entry name" value="ATP-BINDING CASSETTE SUB-FAMILY A MEMBER 13"/>
    <property type="match status" value="1"/>
</dbReference>
<comment type="similarity">
    <text evidence="2">Belongs to the ABC transporter superfamily. ABCA family.</text>
</comment>
<evidence type="ECO:0000256" key="5">
    <source>
        <dbReference type="ARBA" id="ARBA00022741"/>
    </source>
</evidence>
<dbReference type="EMBL" id="AHAT01022024">
    <property type="status" value="NOT_ANNOTATED_CDS"/>
    <property type="molecule type" value="Genomic_DNA"/>
</dbReference>
<feature type="transmembrane region" description="Helical" evidence="9">
    <location>
        <begin position="1168"/>
        <end position="1188"/>
    </location>
</feature>
<evidence type="ECO:0000256" key="1">
    <source>
        <dbReference type="ARBA" id="ARBA00004141"/>
    </source>
</evidence>
<dbReference type="STRING" id="7918.ENSLOCP00000006051"/>
<keyword evidence="5" id="KW-0547">Nucleotide-binding</keyword>
<feature type="transmembrane region" description="Helical" evidence="9">
    <location>
        <begin position="197"/>
        <end position="218"/>
    </location>
</feature>
<dbReference type="EMBL" id="AHAT01022023">
    <property type="status" value="NOT_ANNOTATED_CDS"/>
    <property type="molecule type" value="Genomic_DNA"/>
</dbReference>
<evidence type="ECO:0000256" key="4">
    <source>
        <dbReference type="ARBA" id="ARBA00022692"/>
    </source>
</evidence>
<dbReference type="InterPro" id="IPR003593">
    <property type="entry name" value="AAA+_ATPase"/>
</dbReference>
<evidence type="ECO:0000256" key="3">
    <source>
        <dbReference type="ARBA" id="ARBA00022448"/>
    </source>
</evidence>
<dbReference type="GO" id="GO:0016887">
    <property type="term" value="F:ATP hydrolysis activity"/>
    <property type="evidence" value="ECO:0007669"/>
    <property type="project" value="InterPro"/>
</dbReference>
<dbReference type="GeneTree" id="ENSGT00940000161703"/>
<organism evidence="11 12">
    <name type="scientific">Lepisosteus oculatus</name>
    <name type="common">Spotted gar</name>
    <dbReference type="NCBI Taxonomy" id="7918"/>
    <lineage>
        <taxon>Eukaryota</taxon>
        <taxon>Metazoa</taxon>
        <taxon>Chordata</taxon>
        <taxon>Craniata</taxon>
        <taxon>Vertebrata</taxon>
        <taxon>Euteleostomi</taxon>
        <taxon>Actinopterygii</taxon>
        <taxon>Neopterygii</taxon>
        <taxon>Holostei</taxon>
        <taxon>Semionotiformes</taxon>
        <taxon>Lepisosteidae</taxon>
        <taxon>Lepisosteus</taxon>
    </lineage>
</organism>
<dbReference type="HOGENOM" id="CLU_000604_19_1_1"/>
<dbReference type="eggNOG" id="KOG0059">
    <property type="taxonomic scope" value="Eukaryota"/>
</dbReference>
<protein>
    <recommendedName>
        <fullName evidence="10">ABC transporter domain-containing protein</fullName>
    </recommendedName>
</protein>
<proteinExistence type="inferred from homology"/>
<evidence type="ECO:0000313" key="11">
    <source>
        <dbReference type="Ensembl" id="ENSLOCP00000006051.1"/>
    </source>
</evidence>
<dbReference type="FunFam" id="3.40.50.300:FF:000335">
    <property type="entry name" value="ATP binding cassette subfamily A member 5"/>
    <property type="match status" value="1"/>
</dbReference>
<evidence type="ECO:0000313" key="12">
    <source>
        <dbReference type="Proteomes" id="UP000018468"/>
    </source>
</evidence>
<keyword evidence="3" id="KW-0813">Transport</keyword>
<evidence type="ECO:0000256" key="2">
    <source>
        <dbReference type="ARBA" id="ARBA00008869"/>
    </source>
</evidence>
<dbReference type="EMBL" id="AHAT01022025">
    <property type="status" value="NOT_ANNOTATED_CDS"/>
    <property type="molecule type" value="Genomic_DNA"/>
</dbReference>
<dbReference type="GO" id="GO:0005524">
    <property type="term" value="F:ATP binding"/>
    <property type="evidence" value="ECO:0007669"/>
    <property type="project" value="UniProtKB-KW"/>
</dbReference>
<dbReference type="SMART" id="SM00382">
    <property type="entry name" value="AAA"/>
    <property type="match status" value="2"/>
</dbReference>
<evidence type="ECO:0000259" key="10">
    <source>
        <dbReference type="PROSITE" id="PS50893"/>
    </source>
</evidence>
<dbReference type="PANTHER" id="PTHR19229">
    <property type="entry name" value="ATP-BINDING CASSETTE TRANSPORTER SUBFAMILY A ABCA"/>
    <property type="match status" value="1"/>
</dbReference>
<feature type="transmembrane region" description="Helical" evidence="9">
    <location>
        <begin position="168"/>
        <end position="191"/>
    </location>
</feature>
<dbReference type="EMBL" id="AHAT01022018">
    <property type="status" value="NOT_ANNOTATED_CDS"/>
    <property type="molecule type" value="Genomic_DNA"/>
</dbReference>
<feature type="transmembrane region" description="Helical" evidence="9">
    <location>
        <begin position="84"/>
        <end position="108"/>
    </location>
</feature>
<feature type="transmembrane region" description="Helical" evidence="9">
    <location>
        <begin position="273"/>
        <end position="294"/>
    </location>
</feature>
<feature type="transmembrane region" description="Helical" evidence="9">
    <location>
        <begin position="1247"/>
        <end position="1267"/>
    </location>
</feature>
<dbReference type="Gene3D" id="3.40.50.300">
    <property type="entry name" value="P-loop containing nucleotide triphosphate hydrolases"/>
    <property type="match status" value="2"/>
</dbReference>
<dbReference type="EMBL" id="AHAT01022020">
    <property type="status" value="NOT_ANNOTATED_CDS"/>
    <property type="molecule type" value="Genomic_DNA"/>
</dbReference>
<evidence type="ECO:0000256" key="7">
    <source>
        <dbReference type="ARBA" id="ARBA00022989"/>
    </source>
</evidence>
<dbReference type="Pfam" id="PF23321">
    <property type="entry name" value="R1_ABCA1"/>
    <property type="match status" value="1"/>
</dbReference>
<dbReference type="PROSITE" id="PS50893">
    <property type="entry name" value="ABC_TRANSPORTER_2"/>
    <property type="match status" value="2"/>
</dbReference>
<feature type="transmembrane region" description="Helical" evidence="9">
    <location>
        <begin position="1279"/>
        <end position="1306"/>
    </location>
</feature>
<feature type="transmembrane region" description="Helical" evidence="9">
    <location>
        <begin position="836"/>
        <end position="856"/>
    </location>
</feature>
<feature type="transmembrane region" description="Helical" evidence="9">
    <location>
        <begin position="230"/>
        <end position="248"/>
    </location>
</feature>
<feature type="transmembrane region" description="Helical" evidence="9">
    <location>
        <begin position="1208"/>
        <end position="1235"/>
    </location>
</feature>
<name>W5MCE2_LEPOC</name>
<dbReference type="Ensembl" id="ENSLOCT00000006059.1">
    <property type="protein sequence ID" value="ENSLOCP00000006051.1"/>
    <property type="gene ID" value="ENSLOCG00000005022.1"/>
</dbReference>
<comment type="subcellular location">
    <subcellularLocation>
        <location evidence="1">Membrane</location>
        <topology evidence="1">Multi-pass membrane protein</topology>
    </subcellularLocation>
</comment>
<feature type="transmembrane region" description="Helical" evidence="9">
    <location>
        <begin position="134"/>
        <end position="156"/>
    </location>
</feature>
<sequence length="1739" mass="197794">PPHVSYTIRTSVFHSMRTDQLQNPVWAVHPKTVPMASFRYNRIFIPLQDMIERAIISVQTQKDITEPLSVVQAMPYPCHFQDQFLGSLGFLFPLLMMLAWMISVASMVRQLVYERKLQLEMYLELMGVKPGTHLIVWLLENMVLLAASSALLVIIFKISGILPHSDSLLLYLFLLDFRVSIIMFSYLISAFFSNANVAAMCGSILYMITFFPFMILVVLQSRLSFSVQTLICLLSTTTFSQGAYYLMYLENNRKGIQWTNMYEAPLNGEDLSFGWMCWVILIDSFLYFVLGWYFNNVFPELYRDKKPWYFIFNASFWRKPLEGADIIKEKYLTSNISLYNRQFHDQVTMEDEVPGNGTDLADSRSLTKEFTGFGGHGVRDLNLTFYRGNVTSMLGPNGAGKTTTISLVTCLLQPSSGTVFVNGRSTHQDLLAVRRELGVCLQEDVLFHCLTVREHLLLYGSIKAPHWGRRQLTQKVSRALDDAGLREHEHKKVVALSGGTKRKLSIAIAFIGDRNTIILDEHTSGEDPPLLVVGCWDMLPKYTTGNTIILTTHHLDEAEIISDRIAILEQGILKCWGSPAYLKQVYSPGYSLTLITTKDKDNPNPACSGVRNSLPGRGGSCVEQIVTSLIKRQIPDAFLKDSFGGELTYIIPATLDNSQYKRLFQNLDANMENLHLHGYGISAGTLEEVIVQTHEFVSTFRNNEHMVKINGEDVEPALQGSYTENDSVMHTGHLLVMCSKVLAVTKIVFQSSSSCFSLGNNKGIFYLHLFGSATPLDEPQSVRRPRQKKHIVNHMKNLTWPFRDTGAGLCLRQLAALLIKRFHHCRRDWKGGVVHLLLPVLFVTMAMALFTVKPLVIHYPALRLTPQMYNSSEGWFFRYANLAHNNLLRSFLCVYTREFIINTKRATQKIIKTSAIRQISPTNKYVNMLTAEGLSESAKTVSHFFSVQCLLTATSMHHVTVYILPPHESRPLRNTMLHIQLLKGCNYSSVDTTRMQVPSFWLECTSSVFEGVLDSVQKSCNLSGFSMKCPVLNISVPFLLSNKGDILYNLTGYNVEKYLTGTTKRFQQDKFGGWSFSRTFPILPLSMKTQCKPQVWSKSSFRLCQVWYNQQGYHTGPSFLNQLNNFILWSHLPPGTNWKQYGITLNSHPYGVAFLDEDRIQESIRQCGVVLCILLGFSILTASLGTVVVRDHVSGEKRLQHISGLNHIIYWASNFIFDMVFYLVPVGLCLGVFTAFQLPAFIFRENLTAAALLLVLFGFSTLSWMYLVSQLFSSPDIAFIVYISVNFVFGLGTVFLSFLPRFLALLSYKQSLHNMYNTLRWAFIIFPQLCLGQGLIELSYNQMKFDLTHHFGIDSYISLFHMDFLVWNLISMVTQGSLFLLLHLWPNRDFHWHQRLVSVCLMHFYDSTNGKKRRSHQNSGEDENKKVNLKDMNKIYNLRNFGRIIIIEKLCLYAKNGECFCLLGINGAGKTTTFKMLTGDLAPSSGQAIIRTELEIRDASSQGIMSGYCPQSNALDNHLTGWEHLYYYCRIWYLFFKYNPEVTQSLVLRLHLSAHVNELVGTYSGGTKRKLSTALALIGKPQVLLLDEPSSGMDPVSKRYLWRAVLREVQDSCAGVLTTHSMEECEAFCTRLAIMVKGKFRCLLSMSRIGVRYGRGYSVKVRLGKDSSDPKVLTHLLTLHFPGTYLKEQHLGVTEYWVPKREGYLLELFRLLEENRESLQIEHCSISQTTLDQVILDFS</sequence>
<dbReference type="SUPFAM" id="SSF52540">
    <property type="entry name" value="P-loop containing nucleoside triphosphate hydrolases"/>
    <property type="match status" value="2"/>
</dbReference>
<dbReference type="InterPro" id="IPR026082">
    <property type="entry name" value="ABCA"/>
</dbReference>